<sequence>MLAPASPPGGSACAGPDGGPNAVVSPASLAVALAMLAEGADTTTRDALDAALGASGGARTDAFNALSRAVGEYDGDPAVVQDDELPDTPVLHLANQAVVDDQLTPLDTYLDALAEGFGAGVQRTDLGGEEGKAVLDAWTNEHTGGLIDESAITPDPDLRLVLQNAVLLAARWQQPFTDTRDAEPFTLADGSEVRAEAVWGTPNAAYVLHDGWQAVRLPYTAGFHADVILPPDEAGTMSDDGAPAAPDADTWATLDAELTAAEPRSVELTMPTLDLETGPVDLCAALHDAGLGELYEEPDLSGISDQDLVLTQAFQQVVLQVDAEGTVAAAVTELGMAATSAPLGDVSMTVDRPYLLRVTHTDTSWPLFLAAIGDPRH</sequence>
<evidence type="ECO:0000259" key="2">
    <source>
        <dbReference type="SMART" id="SM00093"/>
    </source>
</evidence>
<dbReference type="Proteomes" id="UP000625527">
    <property type="component" value="Unassembled WGS sequence"/>
</dbReference>
<dbReference type="EMBL" id="JADAQT010000106">
    <property type="protein sequence ID" value="MBE1877878.1"/>
    <property type="molecule type" value="Genomic_DNA"/>
</dbReference>
<dbReference type="InterPro" id="IPR042178">
    <property type="entry name" value="Serpin_sf_1"/>
</dbReference>
<feature type="domain" description="Serpin" evidence="2">
    <location>
        <begin position="11"/>
        <end position="375"/>
    </location>
</feature>
<comment type="caution">
    <text evidence="3">The sequence shown here is derived from an EMBL/GenBank/DDBJ whole genome shotgun (WGS) entry which is preliminary data.</text>
</comment>
<dbReference type="SUPFAM" id="SSF56574">
    <property type="entry name" value="Serpins"/>
    <property type="match status" value="1"/>
</dbReference>
<dbReference type="Pfam" id="PF00079">
    <property type="entry name" value="Serpin"/>
    <property type="match status" value="1"/>
</dbReference>
<organism evidence="3 4">
    <name type="scientific">Myceligenerans pegani</name>
    <dbReference type="NCBI Taxonomy" id="2776917"/>
    <lineage>
        <taxon>Bacteria</taxon>
        <taxon>Bacillati</taxon>
        <taxon>Actinomycetota</taxon>
        <taxon>Actinomycetes</taxon>
        <taxon>Micrococcales</taxon>
        <taxon>Promicromonosporaceae</taxon>
        <taxon>Myceligenerans</taxon>
    </lineage>
</organism>
<dbReference type="InterPro" id="IPR000215">
    <property type="entry name" value="Serpin_fam"/>
</dbReference>
<proteinExistence type="inferred from homology"/>
<dbReference type="InterPro" id="IPR042185">
    <property type="entry name" value="Serpin_sf_2"/>
</dbReference>
<dbReference type="InterPro" id="IPR036186">
    <property type="entry name" value="Serpin_sf"/>
</dbReference>
<evidence type="ECO:0000313" key="4">
    <source>
        <dbReference type="Proteomes" id="UP000625527"/>
    </source>
</evidence>
<dbReference type="Gene3D" id="3.30.497.10">
    <property type="entry name" value="Antithrombin, subunit I, domain 2"/>
    <property type="match status" value="1"/>
</dbReference>
<keyword evidence="4" id="KW-1185">Reference proteome</keyword>
<protein>
    <submittedName>
        <fullName evidence="3">Serpin family protein</fullName>
    </submittedName>
</protein>
<reference evidence="3 4" key="1">
    <citation type="submission" date="2020-10" db="EMBL/GenBank/DDBJ databases">
        <title>Myceligenerans pegani sp. nov., an endophytic actinomycete isolated from Peganum harmala L. in Xinjiang, China.</title>
        <authorList>
            <person name="Xin L."/>
        </authorList>
    </citation>
    <scope>NUCLEOTIDE SEQUENCE [LARGE SCALE GENOMIC DNA]</scope>
    <source>
        <strain evidence="3 4">TRM65318</strain>
    </source>
</reference>
<name>A0ABR9N2K5_9MICO</name>
<dbReference type="PANTHER" id="PTHR11461">
    <property type="entry name" value="SERINE PROTEASE INHIBITOR, SERPIN"/>
    <property type="match status" value="1"/>
</dbReference>
<dbReference type="PANTHER" id="PTHR11461:SF211">
    <property type="entry name" value="GH10112P-RELATED"/>
    <property type="match status" value="1"/>
</dbReference>
<accession>A0ABR9N2K5</accession>
<dbReference type="InterPro" id="IPR023796">
    <property type="entry name" value="Serpin_dom"/>
</dbReference>
<evidence type="ECO:0000313" key="3">
    <source>
        <dbReference type="EMBL" id="MBE1877878.1"/>
    </source>
</evidence>
<dbReference type="Gene3D" id="2.30.39.10">
    <property type="entry name" value="Alpha-1-antitrypsin, domain 1"/>
    <property type="match status" value="1"/>
</dbReference>
<dbReference type="SMART" id="SM00093">
    <property type="entry name" value="SERPIN"/>
    <property type="match status" value="1"/>
</dbReference>
<comment type="similarity">
    <text evidence="1">Belongs to the serpin family.</text>
</comment>
<gene>
    <name evidence="3" type="ORF">IHE71_19500</name>
</gene>
<evidence type="ECO:0000256" key="1">
    <source>
        <dbReference type="RuleBase" id="RU000411"/>
    </source>
</evidence>